<sequence>MIFELKLLITDLFFAFSIFTILFLILSIFIKNDFLRKLDQETTYFISFIGLVYLLLLFIGKLIEFNTANDGNRLFVEEELFGKYWYIFWFEPLIWVLMTQLLWIKKVRKNVFIRLFFSALFIVTIEHIIDIAVFFTNDYLPSSWRIKSSTFIYPSNLFLEILVKVVLLLFFVGIYFLINRLIKKSKAAV</sequence>
<proteinExistence type="predicted"/>
<dbReference type="Proteomes" id="UP001589734">
    <property type="component" value="Unassembled WGS sequence"/>
</dbReference>
<comment type="caution">
    <text evidence="2">The sequence shown here is derived from an EMBL/GenBank/DDBJ whole genome shotgun (WGS) entry which is preliminary data.</text>
</comment>
<keyword evidence="3" id="KW-1185">Reference proteome</keyword>
<protein>
    <submittedName>
        <fullName evidence="2">Uncharacterized protein</fullName>
    </submittedName>
</protein>
<dbReference type="RefSeq" id="WP_379683213.1">
    <property type="nucleotide sequence ID" value="NZ_JBHLYW010000003.1"/>
</dbReference>
<reference evidence="2 3" key="1">
    <citation type="submission" date="2024-09" db="EMBL/GenBank/DDBJ databases">
        <authorList>
            <person name="Sun Q."/>
            <person name="Mori K."/>
        </authorList>
    </citation>
    <scope>NUCLEOTIDE SEQUENCE [LARGE SCALE GENOMIC DNA]</scope>
    <source>
        <strain evidence="2 3">CGMCC 1.12926</strain>
    </source>
</reference>
<feature type="transmembrane region" description="Helical" evidence="1">
    <location>
        <begin position="157"/>
        <end position="178"/>
    </location>
</feature>
<evidence type="ECO:0000256" key="1">
    <source>
        <dbReference type="SAM" id="Phobius"/>
    </source>
</evidence>
<gene>
    <name evidence="2" type="ORF">ACFFLS_03395</name>
</gene>
<organism evidence="2 3">
    <name type="scientific">Flavobacterium procerum</name>
    <dbReference type="NCBI Taxonomy" id="1455569"/>
    <lineage>
        <taxon>Bacteria</taxon>
        <taxon>Pseudomonadati</taxon>
        <taxon>Bacteroidota</taxon>
        <taxon>Flavobacteriia</taxon>
        <taxon>Flavobacteriales</taxon>
        <taxon>Flavobacteriaceae</taxon>
        <taxon>Flavobacterium</taxon>
    </lineage>
</organism>
<name>A0ABV6BKV0_9FLAO</name>
<evidence type="ECO:0000313" key="3">
    <source>
        <dbReference type="Proteomes" id="UP001589734"/>
    </source>
</evidence>
<accession>A0ABV6BKV0</accession>
<dbReference type="EMBL" id="JBHLYW010000003">
    <property type="protein sequence ID" value="MFC0076070.1"/>
    <property type="molecule type" value="Genomic_DNA"/>
</dbReference>
<feature type="transmembrane region" description="Helical" evidence="1">
    <location>
        <begin position="42"/>
        <end position="63"/>
    </location>
</feature>
<keyword evidence="1" id="KW-1133">Transmembrane helix</keyword>
<feature type="transmembrane region" description="Helical" evidence="1">
    <location>
        <begin position="115"/>
        <end position="137"/>
    </location>
</feature>
<keyword evidence="1" id="KW-0812">Transmembrane</keyword>
<keyword evidence="1" id="KW-0472">Membrane</keyword>
<feature type="transmembrane region" description="Helical" evidence="1">
    <location>
        <begin position="12"/>
        <end position="30"/>
    </location>
</feature>
<evidence type="ECO:0000313" key="2">
    <source>
        <dbReference type="EMBL" id="MFC0076070.1"/>
    </source>
</evidence>
<feature type="transmembrane region" description="Helical" evidence="1">
    <location>
        <begin position="83"/>
        <end position="103"/>
    </location>
</feature>